<organism evidence="4">
    <name type="scientific">Culicoides sonorensis</name>
    <name type="common">Biting midge</name>
    <dbReference type="NCBI Taxonomy" id="179676"/>
    <lineage>
        <taxon>Eukaryota</taxon>
        <taxon>Metazoa</taxon>
        <taxon>Ecdysozoa</taxon>
        <taxon>Arthropoda</taxon>
        <taxon>Hexapoda</taxon>
        <taxon>Insecta</taxon>
        <taxon>Pterygota</taxon>
        <taxon>Neoptera</taxon>
        <taxon>Endopterygota</taxon>
        <taxon>Diptera</taxon>
        <taxon>Nematocera</taxon>
        <taxon>Chironomoidea</taxon>
        <taxon>Ceratopogonidae</taxon>
        <taxon>Ceratopogoninae</taxon>
        <taxon>Culicoides</taxon>
        <taxon>Monoculicoides</taxon>
    </lineage>
</organism>
<reference evidence="4" key="2">
    <citation type="submission" date="2018-07" db="EMBL/GenBank/DDBJ databases">
        <authorList>
            <person name="Quirk P.G."/>
            <person name="Krulwich T.A."/>
        </authorList>
    </citation>
    <scope>NUCLEOTIDE SEQUENCE</scope>
</reference>
<dbReference type="GO" id="GO:0030688">
    <property type="term" value="C:preribosome, small subunit precursor"/>
    <property type="evidence" value="ECO:0007669"/>
    <property type="project" value="TreeGrafter"/>
</dbReference>
<dbReference type="AlphaFoldDB" id="A0A336MBH4"/>
<sequence length="477" mass="55403">MFHMFKRRKLQTSKYLSESNHRVYEPLIKSMGKSKKNRQGFSEKQNLADQIIDGRIVKGKNRNKIRLRHDEDDTVIDAKTSNKILKVAQKQRAELELEEFGPTPGEAKAAGLYNDKQKRNFNQSDSDLDSNDEEREFDEMDFNDKLQIDAEDEKAIKMFENKNAVKGKTLAEIIMEKFEEKKAMVDDAFSDAGSLRVEDIDPRVKEMYEGVRDVMKRYRSGKVPKAFKIIPKLRNWEQILYITEPENWSAAAMFQATRIFSSGLTQQMAQRFYNLVLLPRVRDDLAEYQKMNSYLYRALKKALFKPAAFFKGIVLPLLESGDCTLREAIIIGSIVANNSIPVLHSSACLLKICEMDYTAPNSIFIRLFFEKRYALPYRVVDAAVFHFLRFEQDKRELPTLWHHALLAFVQRYKNDVSSEQREALFHLIKKKSHYKITPEIRRELMAAQCRDVEGGVSLAHEEASSSNQETYNEMETD</sequence>
<gene>
    <name evidence="4" type="primary">CSON012692</name>
</gene>
<accession>A0A336MBH4</accession>
<feature type="compositionally biased region" description="Acidic residues" evidence="2">
    <location>
        <begin position="126"/>
        <end position="136"/>
    </location>
</feature>
<dbReference type="GO" id="GO:0006364">
    <property type="term" value="P:rRNA processing"/>
    <property type="evidence" value="ECO:0007669"/>
    <property type="project" value="TreeGrafter"/>
</dbReference>
<dbReference type="EMBL" id="UFQT01000611">
    <property type="protein sequence ID" value="SSX25727.1"/>
    <property type="molecule type" value="Genomic_DNA"/>
</dbReference>
<dbReference type="EMBL" id="UFQS01000611">
    <property type="protein sequence ID" value="SSX05366.1"/>
    <property type="molecule type" value="Genomic_DNA"/>
</dbReference>
<dbReference type="GO" id="GO:0030515">
    <property type="term" value="F:snoRNA binding"/>
    <property type="evidence" value="ECO:0007669"/>
    <property type="project" value="TreeGrafter"/>
</dbReference>
<evidence type="ECO:0000313" key="4">
    <source>
        <dbReference type="EMBL" id="SSX25727.1"/>
    </source>
</evidence>
<dbReference type="VEuPathDB" id="VectorBase:CSON012692"/>
<dbReference type="Pfam" id="PF05291">
    <property type="entry name" value="Bystin"/>
    <property type="match status" value="1"/>
</dbReference>
<dbReference type="PANTHER" id="PTHR12821">
    <property type="entry name" value="BYSTIN"/>
    <property type="match status" value="1"/>
</dbReference>
<reference evidence="3" key="1">
    <citation type="submission" date="2018-04" db="EMBL/GenBank/DDBJ databases">
        <authorList>
            <person name="Go L.Y."/>
            <person name="Mitchell J.A."/>
        </authorList>
    </citation>
    <scope>NUCLEOTIDE SEQUENCE</scope>
    <source>
        <tissue evidence="3">Whole organism</tissue>
    </source>
</reference>
<name>A0A336MBH4_CULSO</name>
<evidence type="ECO:0000256" key="1">
    <source>
        <dbReference type="ARBA" id="ARBA00007114"/>
    </source>
</evidence>
<proteinExistence type="inferred from homology"/>
<protein>
    <submittedName>
        <fullName evidence="4">CSON012692 protein</fullName>
    </submittedName>
</protein>
<evidence type="ECO:0000256" key="2">
    <source>
        <dbReference type="SAM" id="MobiDB-lite"/>
    </source>
</evidence>
<dbReference type="PANTHER" id="PTHR12821:SF0">
    <property type="entry name" value="BYSTIN"/>
    <property type="match status" value="1"/>
</dbReference>
<evidence type="ECO:0000313" key="3">
    <source>
        <dbReference type="EMBL" id="SSX05366.1"/>
    </source>
</evidence>
<dbReference type="GO" id="GO:0005737">
    <property type="term" value="C:cytoplasm"/>
    <property type="evidence" value="ECO:0007669"/>
    <property type="project" value="TreeGrafter"/>
</dbReference>
<feature type="region of interest" description="Disordered" evidence="2">
    <location>
        <begin position="97"/>
        <end position="136"/>
    </location>
</feature>
<dbReference type="InterPro" id="IPR007955">
    <property type="entry name" value="Bystin"/>
</dbReference>
<comment type="similarity">
    <text evidence="1">Belongs to the bystin family.</text>
</comment>
<dbReference type="GO" id="GO:0005730">
    <property type="term" value="C:nucleolus"/>
    <property type="evidence" value="ECO:0007669"/>
    <property type="project" value="TreeGrafter"/>
</dbReference>